<dbReference type="SUPFAM" id="SSF51905">
    <property type="entry name" value="FAD/NAD(P)-binding domain"/>
    <property type="match status" value="1"/>
</dbReference>
<dbReference type="Gene3D" id="3.30.410.40">
    <property type="match status" value="1"/>
</dbReference>
<dbReference type="PROSITE" id="PS00623">
    <property type="entry name" value="GMC_OXRED_1"/>
    <property type="match status" value="1"/>
</dbReference>
<keyword evidence="3 5" id="KW-0285">Flavoprotein</keyword>
<accession>A0ABY5RSY2</accession>
<evidence type="ECO:0000256" key="2">
    <source>
        <dbReference type="ARBA" id="ARBA00010790"/>
    </source>
</evidence>
<dbReference type="InterPro" id="IPR012132">
    <property type="entry name" value="GMC_OxRdtase"/>
</dbReference>
<comment type="cofactor">
    <cofactor evidence="1">
        <name>FAD</name>
        <dbReference type="ChEBI" id="CHEBI:57692"/>
    </cofactor>
</comment>
<dbReference type="PANTHER" id="PTHR11552">
    <property type="entry name" value="GLUCOSE-METHANOL-CHOLINE GMC OXIDOREDUCTASE"/>
    <property type="match status" value="1"/>
</dbReference>
<evidence type="ECO:0000256" key="4">
    <source>
        <dbReference type="ARBA" id="ARBA00022827"/>
    </source>
</evidence>
<evidence type="ECO:0000256" key="3">
    <source>
        <dbReference type="ARBA" id="ARBA00022630"/>
    </source>
</evidence>
<dbReference type="PIRSF" id="PIRSF000137">
    <property type="entry name" value="Alcohol_oxidase"/>
    <property type="match status" value="1"/>
</dbReference>
<dbReference type="PROSITE" id="PS51257">
    <property type="entry name" value="PROKAR_LIPOPROTEIN"/>
    <property type="match status" value="1"/>
</dbReference>
<proteinExistence type="inferred from homology"/>
<keyword evidence="9" id="KW-1185">Reference proteome</keyword>
<protein>
    <submittedName>
        <fullName evidence="8">GMC family oxidoreductase N-terminal domain-containing protein</fullName>
    </submittedName>
</protein>
<dbReference type="PANTHER" id="PTHR11552:SF147">
    <property type="entry name" value="CHOLINE DEHYDROGENASE, MITOCHONDRIAL"/>
    <property type="match status" value="1"/>
</dbReference>
<dbReference type="RefSeq" id="WP_173950144.1">
    <property type="nucleotide sequence ID" value="NZ_CP102845.1"/>
</dbReference>
<dbReference type="Pfam" id="PF00732">
    <property type="entry name" value="GMC_oxred_N"/>
    <property type="match status" value="1"/>
</dbReference>
<evidence type="ECO:0000259" key="7">
    <source>
        <dbReference type="PROSITE" id="PS00624"/>
    </source>
</evidence>
<dbReference type="InterPro" id="IPR036188">
    <property type="entry name" value="FAD/NAD-bd_sf"/>
</dbReference>
<evidence type="ECO:0000256" key="5">
    <source>
        <dbReference type="RuleBase" id="RU003968"/>
    </source>
</evidence>
<evidence type="ECO:0000259" key="6">
    <source>
        <dbReference type="PROSITE" id="PS00623"/>
    </source>
</evidence>
<dbReference type="SUPFAM" id="SSF54373">
    <property type="entry name" value="FAD-linked reductases, C-terminal domain"/>
    <property type="match status" value="1"/>
</dbReference>
<reference evidence="8" key="1">
    <citation type="submission" date="2022-08" db="EMBL/GenBank/DDBJ databases">
        <title>Microvirga terrae sp. nov., isolated from soil.</title>
        <authorList>
            <person name="Kim K.H."/>
            <person name="Seo Y.L."/>
            <person name="Kim J.M."/>
            <person name="Lee J.K."/>
            <person name="Han D.M."/>
            <person name="Jeon C.O."/>
        </authorList>
    </citation>
    <scope>NUCLEOTIDE SEQUENCE</scope>
    <source>
        <strain evidence="8">R24</strain>
    </source>
</reference>
<name>A0ABY5RSY2_9HYPH</name>
<dbReference type="PROSITE" id="PS00624">
    <property type="entry name" value="GMC_OXRED_2"/>
    <property type="match status" value="1"/>
</dbReference>
<dbReference type="Proteomes" id="UP001017257">
    <property type="component" value="Chromosome"/>
</dbReference>
<feature type="domain" description="Glucose-methanol-choline oxidoreductase N-terminal" evidence="6">
    <location>
        <begin position="83"/>
        <end position="106"/>
    </location>
</feature>
<feature type="domain" description="Glucose-methanol-choline oxidoreductase N-terminal" evidence="7">
    <location>
        <begin position="258"/>
        <end position="272"/>
    </location>
</feature>
<comment type="similarity">
    <text evidence="2 5">Belongs to the GMC oxidoreductase family.</text>
</comment>
<evidence type="ECO:0000313" key="8">
    <source>
        <dbReference type="EMBL" id="UVF20366.1"/>
    </source>
</evidence>
<keyword evidence="4 5" id="KW-0274">FAD</keyword>
<organism evidence="8 9">
    <name type="scientific">Microvirga terrae</name>
    <dbReference type="NCBI Taxonomy" id="2740529"/>
    <lineage>
        <taxon>Bacteria</taxon>
        <taxon>Pseudomonadati</taxon>
        <taxon>Pseudomonadota</taxon>
        <taxon>Alphaproteobacteria</taxon>
        <taxon>Hyphomicrobiales</taxon>
        <taxon>Methylobacteriaceae</taxon>
        <taxon>Microvirga</taxon>
    </lineage>
</organism>
<evidence type="ECO:0000256" key="1">
    <source>
        <dbReference type="ARBA" id="ARBA00001974"/>
    </source>
</evidence>
<dbReference type="Pfam" id="PF05199">
    <property type="entry name" value="GMC_oxred_C"/>
    <property type="match status" value="1"/>
</dbReference>
<dbReference type="InterPro" id="IPR000172">
    <property type="entry name" value="GMC_OxRdtase_N"/>
</dbReference>
<sequence length="560" mass="59797">MASRQFDYIVVGGGSAGCVVASRLVAEHDARVLLVEAGRRRVSPILAMPAGYMKFLARDTYLTMHHVLPQEQLGGRAPIVPQARVLGGGSAVNAMVYIRGQTDDYDAWDRALGGAGWSYRDLLSHFIRQEGNDHLGAPYHGVSGPLKVSHLGQHCAMSRAFVQAMQEMGVPFTPDFNGAKQNGVGFMQHTIDWTTRRRCSAVDAFLRPVLSHPNLTVLTDATVTRVRLEKARAVGVDLAGAPGWESAFADAEVVLAAGTYMTPKLLMLSGIGPADELSRHGITVSVDLPGVGRNLQDHHEVPIVATTAGDFGYFGQDRGLAMLSSGLQFVLFKSGAVTTTGVEACAFIDPDGGDRPTIQLYCVPTVYLDRDVSGVEPTHGVTMNPCLLRPKARGSVRLASADPAVLPRVDPQFFGHPDDLRLSIAGLRYAREVLATSPVREMVAREIFPGPGTASDADLADHCRRTVKTNYHPVGTCRMGTDEDPHAVVTPDLSVRGIAGLRIVDASIMPTIPSGNTNAPVLAIADKAVDIITGHRGIVRDPAAAPANRISPVPDQVQPS</sequence>
<dbReference type="Gene3D" id="3.50.50.60">
    <property type="entry name" value="FAD/NAD(P)-binding domain"/>
    <property type="match status" value="1"/>
</dbReference>
<dbReference type="EMBL" id="CP102845">
    <property type="protein sequence ID" value="UVF20366.1"/>
    <property type="molecule type" value="Genomic_DNA"/>
</dbReference>
<evidence type="ECO:0000313" key="9">
    <source>
        <dbReference type="Proteomes" id="UP001017257"/>
    </source>
</evidence>
<gene>
    <name evidence="8" type="ORF">HPT29_004225</name>
</gene>
<dbReference type="InterPro" id="IPR007867">
    <property type="entry name" value="GMC_OxRtase_C"/>
</dbReference>